<evidence type="ECO:0000313" key="2">
    <source>
        <dbReference type="EMBL" id="SLN61357.1"/>
    </source>
</evidence>
<sequence>MDTAPVVPLSARGSVALAFPVMDDRETKCVASQSIQDPKKWHDPESRLFSRRPGGIGLPTAEPVAIIGVVDGEVALHRAAHPSGVPEPELQRDLFDPGQRRHEQRRTGGGRIWGRVALIAGSSARCARKVDATATGRPGASCTSRCSGRPGGRSHVRRHLDQRQRRVHPGRQSGGGPDVAVTQEDRILAHVHLRVALFEDRAPPPGHQHQSVLARRPSSTPNTAPAPRAGNTAPGQDLELAAHIEDLGVGVGDHRDAAGRAPGPKCLIVCHGPTPDDHVPCRTGQGPLVVRRGR</sequence>
<feature type="region of interest" description="Disordered" evidence="1">
    <location>
        <begin position="130"/>
        <end position="180"/>
    </location>
</feature>
<feature type="region of interest" description="Disordered" evidence="1">
    <location>
        <begin position="200"/>
        <end position="234"/>
    </location>
</feature>
<protein>
    <submittedName>
        <fullName evidence="2">Uncharacterized protein</fullName>
    </submittedName>
</protein>
<name>A0A1Y5TDK5_9RHOB</name>
<dbReference type="EMBL" id="FWFZ01000015">
    <property type="protein sequence ID" value="SLN61357.1"/>
    <property type="molecule type" value="Genomic_DNA"/>
</dbReference>
<evidence type="ECO:0000313" key="3">
    <source>
        <dbReference type="Proteomes" id="UP000193900"/>
    </source>
</evidence>
<keyword evidence="3" id="KW-1185">Reference proteome</keyword>
<proteinExistence type="predicted"/>
<organism evidence="2 3">
    <name type="scientific">Roseisalinus antarcticus</name>
    <dbReference type="NCBI Taxonomy" id="254357"/>
    <lineage>
        <taxon>Bacteria</taxon>
        <taxon>Pseudomonadati</taxon>
        <taxon>Pseudomonadota</taxon>
        <taxon>Alphaproteobacteria</taxon>
        <taxon>Rhodobacterales</taxon>
        <taxon>Roseobacteraceae</taxon>
        <taxon>Roseisalinus</taxon>
    </lineage>
</organism>
<dbReference type="AlphaFoldDB" id="A0A1Y5TDK5"/>
<reference evidence="2 3" key="1">
    <citation type="submission" date="2017-03" db="EMBL/GenBank/DDBJ databases">
        <authorList>
            <person name="Afonso C.L."/>
            <person name="Miller P.J."/>
            <person name="Scott M.A."/>
            <person name="Spackman E."/>
            <person name="Goraichik I."/>
            <person name="Dimitrov K.M."/>
            <person name="Suarez D.L."/>
            <person name="Swayne D.E."/>
        </authorList>
    </citation>
    <scope>NUCLEOTIDE SEQUENCE [LARGE SCALE GENOMIC DNA]</scope>
    <source>
        <strain evidence="2 3">CECT 7023</strain>
    </source>
</reference>
<evidence type="ECO:0000256" key="1">
    <source>
        <dbReference type="SAM" id="MobiDB-lite"/>
    </source>
</evidence>
<dbReference type="Proteomes" id="UP000193900">
    <property type="component" value="Unassembled WGS sequence"/>
</dbReference>
<gene>
    <name evidence="2" type="ORF">ROA7023_02859</name>
</gene>
<accession>A0A1Y5TDK5</accession>